<accession>A0AAV7W537</accession>
<evidence type="ECO:0000256" key="1">
    <source>
        <dbReference type="SAM" id="MobiDB-lite"/>
    </source>
</evidence>
<feature type="region of interest" description="Disordered" evidence="1">
    <location>
        <begin position="1"/>
        <end position="108"/>
    </location>
</feature>
<evidence type="ECO:0000313" key="3">
    <source>
        <dbReference type="Proteomes" id="UP001066276"/>
    </source>
</evidence>
<dbReference type="EMBL" id="JANPWB010000002">
    <property type="protein sequence ID" value="KAJ1208603.1"/>
    <property type="molecule type" value="Genomic_DNA"/>
</dbReference>
<evidence type="ECO:0000313" key="2">
    <source>
        <dbReference type="EMBL" id="KAJ1208603.1"/>
    </source>
</evidence>
<organism evidence="2 3">
    <name type="scientific">Pleurodeles waltl</name>
    <name type="common">Iberian ribbed newt</name>
    <dbReference type="NCBI Taxonomy" id="8319"/>
    <lineage>
        <taxon>Eukaryota</taxon>
        <taxon>Metazoa</taxon>
        <taxon>Chordata</taxon>
        <taxon>Craniata</taxon>
        <taxon>Vertebrata</taxon>
        <taxon>Euteleostomi</taxon>
        <taxon>Amphibia</taxon>
        <taxon>Batrachia</taxon>
        <taxon>Caudata</taxon>
        <taxon>Salamandroidea</taxon>
        <taxon>Salamandridae</taxon>
        <taxon>Pleurodelinae</taxon>
        <taxon>Pleurodeles</taxon>
    </lineage>
</organism>
<keyword evidence="3" id="KW-1185">Reference proteome</keyword>
<sequence>MPLQLPQRKNASTEETTKTQEKETGTLSQASEVTLRRQQDAEAGNALGRARPNQKSREMLNLKKKPETETIEENTTVNKKGLEMAHTEDIKTTNVHEALEEPEGLTPR</sequence>
<dbReference type="AlphaFoldDB" id="A0AAV7W537"/>
<gene>
    <name evidence="2" type="ORF">NDU88_003986</name>
</gene>
<reference evidence="2" key="1">
    <citation type="journal article" date="2022" name="bioRxiv">
        <title>Sequencing and chromosome-scale assembly of the giantPleurodeles waltlgenome.</title>
        <authorList>
            <person name="Brown T."/>
            <person name="Elewa A."/>
            <person name="Iarovenko S."/>
            <person name="Subramanian E."/>
            <person name="Araus A.J."/>
            <person name="Petzold A."/>
            <person name="Susuki M."/>
            <person name="Suzuki K.-i.T."/>
            <person name="Hayashi T."/>
            <person name="Toyoda A."/>
            <person name="Oliveira C."/>
            <person name="Osipova E."/>
            <person name="Leigh N.D."/>
            <person name="Simon A."/>
            <person name="Yun M.H."/>
        </authorList>
    </citation>
    <scope>NUCLEOTIDE SEQUENCE</scope>
    <source>
        <strain evidence="2">20211129_DDA</strain>
        <tissue evidence="2">Liver</tissue>
    </source>
</reference>
<name>A0AAV7W537_PLEWA</name>
<feature type="compositionally biased region" description="Basic and acidic residues" evidence="1">
    <location>
        <begin position="11"/>
        <end position="24"/>
    </location>
</feature>
<dbReference type="Proteomes" id="UP001066276">
    <property type="component" value="Chromosome 1_2"/>
</dbReference>
<feature type="compositionally biased region" description="Basic and acidic residues" evidence="1">
    <location>
        <begin position="80"/>
        <end position="91"/>
    </location>
</feature>
<proteinExistence type="predicted"/>
<protein>
    <submittedName>
        <fullName evidence="2">Uncharacterized protein</fullName>
    </submittedName>
</protein>
<comment type="caution">
    <text evidence="2">The sequence shown here is derived from an EMBL/GenBank/DDBJ whole genome shotgun (WGS) entry which is preliminary data.</text>
</comment>
<feature type="compositionally biased region" description="Basic and acidic residues" evidence="1">
    <location>
        <begin position="55"/>
        <end position="68"/>
    </location>
</feature>